<dbReference type="PANTHER" id="PTHR11977:SF30">
    <property type="entry name" value="VILLIN-LIKE PROTEIN"/>
    <property type="match status" value="1"/>
</dbReference>
<dbReference type="GO" id="GO:0008154">
    <property type="term" value="P:actin polymerization or depolymerization"/>
    <property type="evidence" value="ECO:0007669"/>
    <property type="project" value="TreeGrafter"/>
</dbReference>
<organism evidence="3 4">
    <name type="scientific">Nannospalax galili</name>
    <name type="common">Northern Israeli blind subterranean mole rat</name>
    <name type="synonym">Spalax galili</name>
    <dbReference type="NCBI Taxonomy" id="1026970"/>
    <lineage>
        <taxon>Eukaryota</taxon>
        <taxon>Metazoa</taxon>
        <taxon>Chordata</taxon>
        <taxon>Craniata</taxon>
        <taxon>Vertebrata</taxon>
        <taxon>Euteleostomi</taxon>
        <taxon>Mammalia</taxon>
        <taxon>Eutheria</taxon>
        <taxon>Euarchontoglires</taxon>
        <taxon>Glires</taxon>
        <taxon>Rodentia</taxon>
        <taxon>Myomorpha</taxon>
        <taxon>Muroidea</taxon>
        <taxon>Spalacidae</taxon>
        <taxon>Spalacinae</taxon>
        <taxon>Nannospalax</taxon>
    </lineage>
</organism>
<reference evidence="3" key="2">
    <citation type="submission" date="2025-09" db="UniProtKB">
        <authorList>
            <consortium name="Ensembl"/>
        </authorList>
    </citation>
    <scope>IDENTIFICATION</scope>
</reference>
<keyword evidence="1" id="KW-0009">Actin-binding</keyword>
<name>A0A8C6R9W4_NANGA</name>
<evidence type="ECO:0000259" key="2">
    <source>
        <dbReference type="Pfam" id="PF00626"/>
    </source>
</evidence>
<dbReference type="GO" id="GO:0015629">
    <property type="term" value="C:actin cytoskeleton"/>
    <property type="evidence" value="ECO:0007669"/>
    <property type="project" value="TreeGrafter"/>
</dbReference>
<dbReference type="InterPro" id="IPR007123">
    <property type="entry name" value="Gelsolin-like_dom"/>
</dbReference>
<dbReference type="AlphaFoldDB" id="A0A8C6R9W4"/>
<dbReference type="GO" id="GO:0005546">
    <property type="term" value="F:phosphatidylinositol-4,5-bisphosphate binding"/>
    <property type="evidence" value="ECO:0007669"/>
    <property type="project" value="TreeGrafter"/>
</dbReference>
<dbReference type="Pfam" id="PF00626">
    <property type="entry name" value="Gelsolin"/>
    <property type="match status" value="1"/>
</dbReference>
<dbReference type="PANTHER" id="PTHR11977">
    <property type="entry name" value="VILLIN"/>
    <property type="match status" value="1"/>
</dbReference>
<dbReference type="InterPro" id="IPR029006">
    <property type="entry name" value="ADF-H/Gelsolin-like_dom_sf"/>
</dbReference>
<dbReference type="GeneTree" id="ENSGT00940000160253"/>
<evidence type="ECO:0000256" key="1">
    <source>
        <dbReference type="ARBA" id="ARBA00023203"/>
    </source>
</evidence>
<keyword evidence="4" id="KW-1185">Reference proteome</keyword>
<proteinExistence type="predicted"/>
<dbReference type="GO" id="GO:0051014">
    <property type="term" value="P:actin filament severing"/>
    <property type="evidence" value="ECO:0007669"/>
    <property type="project" value="TreeGrafter"/>
</dbReference>
<feature type="domain" description="Gelsolin-like" evidence="2">
    <location>
        <begin position="13"/>
        <end position="90"/>
    </location>
</feature>
<dbReference type="GO" id="GO:0005737">
    <property type="term" value="C:cytoplasm"/>
    <property type="evidence" value="ECO:0007669"/>
    <property type="project" value="TreeGrafter"/>
</dbReference>
<accession>A0A8C6R9W4</accession>
<dbReference type="SMART" id="SM00262">
    <property type="entry name" value="GEL"/>
    <property type="match status" value="1"/>
</dbReference>
<sequence>LQVWYIQDLHRKPVDPKHYGQLCSGNCYLVLYTYQKLGCTQYILYLWQGHQATMEDTKALNCNAEEVDLMYQGVLVQEHVTMGREPPHFLAIFQGQLVVFQGIAGGKGGKPQTSGTSLFHVQGTDNHNTRTMEVSARASS</sequence>
<protein>
    <recommendedName>
        <fullName evidence="2">Gelsolin-like domain-containing protein</fullName>
    </recommendedName>
</protein>
<dbReference type="Ensembl" id="ENSNGAT00000019931.1">
    <property type="protein sequence ID" value="ENSNGAP00000014342.1"/>
    <property type="gene ID" value="ENSNGAG00000015672.1"/>
</dbReference>
<dbReference type="Proteomes" id="UP000694381">
    <property type="component" value="Unassembled WGS sequence"/>
</dbReference>
<evidence type="ECO:0000313" key="4">
    <source>
        <dbReference type="Proteomes" id="UP000694381"/>
    </source>
</evidence>
<dbReference type="GO" id="GO:0051015">
    <property type="term" value="F:actin filament binding"/>
    <property type="evidence" value="ECO:0007669"/>
    <property type="project" value="InterPro"/>
</dbReference>
<dbReference type="InterPro" id="IPR007122">
    <property type="entry name" value="Villin/Gelsolin"/>
</dbReference>
<dbReference type="SUPFAM" id="SSF55753">
    <property type="entry name" value="Actin depolymerizing proteins"/>
    <property type="match status" value="1"/>
</dbReference>
<reference evidence="3" key="1">
    <citation type="submission" date="2025-08" db="UniProtKB">
        <authorList>
            <consortium name="Ensembl"/>
        </authorList>
    </citation>
    <scope>IDENTIFICATION</scope>
</reference>
<dbReference type="GO" id="GO:0051016">
    <property type="term" value="P:barbed-end actin filament capping"/>
    <property type="evidence" value="ECO:0007669"/>
    <property type="project" value="TreeGrafter"/>
</dbReference>
<dbReference type="CDD" id="cd11293">
    <property type="entry name" value="gelsolin_S4_like"/>
    <property type="match status" value="1"/>
</dbReference>
<dbReference type="Gene3D" id="3.40.20.10">
    <property type="entry name" value="Severin"/>
    <property type="match status" value="1"/>
</dbReference>
<evidence type="ECO:0000313" key="3">
    <source>
        <dbReference type="Ensembl" id="ENSNGAP00000014342.1"/>
    </source>
</evidence>
<dbReference type="PRINTS" id="PR00597">
    <property type="entry name" value="GELSOLIN"/>
</dbReference>